<feature type="region of interest" description="Disordered" evidence="1">
    <location>
        <begin position="603"/>
        <end position="624"/>
    </location>
</feature>
<dbReference type="EMBL" id="CAMPGE010002913">
    <property type="protein sequence ID" value="CAI2361730.1"/>
    <property type="molecule type" value="Genomic_DNA"/>
</dbReference>
<feature type="compositionally biased region" description="Low complexity" evidence="1">
    <location>
        <begin position="236"/>
        <end position="253"/>
    </location>
</feature>
<gene>
    <name evidence="2" type="ORF">ECRASSUSDP1_LOCUS3043</name>
</gene>
<evidence type="ECO:0000313" key="2">
    <source>
        <dbReference type="EMBL" id="CAI2361730.1"/>
    </source>
</evidence>
<organism evidence="2 3">
    <name type="scientific">Euplotes crassus</name>
    <dbReference type="NCBI Taxonomy" id="5936"/>
    <lineage>
        <taxon>Eukaryota</taxon>
        <taxon>Sar</taxon>
        <taxon>Alveolata</taxon>
        <taxon>Ciliophora</taxon>
        <taxon>Intramacronucleata</taxon>
        <taxon>Spirotrichea</taxon>
        <taxon>Hypotrichia</taxon>
        <taxon>Euplotida</taxon>
        <taxon>Euplotidae</taxon>
        <taxon>Moneuplotes</taxon>
    </lineage>
</organism>
<feature type="region of interest" description="Disordered" evidence="1">
    <location>
        <begin position="486"/>
        <end position="508"/>
    </location>
</feature>
<keyword evidence="3" id="KW-1185">Reference proteome</keyword>
<feature type="region of interest" description="Disordered" evidence="1">
    <location>
        <begin position="165"/>
        <end position="202"/>
    </location>
</feature>
<accession>A0AAD1U5H3</accession>
<feature type="compositionally biased region" description="Basic and acidic residues" evidence="1">
    <location>
        <begin position="528"/>
        <end position="540"/>
    </location>
</feature>
<evidence type="ECO:0000313" key="3">
    <source>
        <dbReference type="Proteomes" id="UP001295684"/>
    </source>
</evidence>
<dbReference type="AlphaFoldDB" id="A0AAD1U5H3"/>
<reference evidence="2" key="1">
    <citation type="submission" date="2023-07" db="EMBL/GenBank/DDBJ databases">
        <authorList>
            <consortium name="AG Swart"/>
            <person name="Singh M."/>
            <person name="Singh A."/>
            <person name="Seah K."/>
            <person name="Emmerich C."/>
        </authorList>
    </citation>
    <scope>NUCLEOTIDE SEQUENCE</scope>
    <source>
        <strain evidence="2">DP1</strain>
    </source>
</reference>
<proteinExistence type="predicted"/>
<dbReference type="Proteomes" id="UP001295684">
    <property type="component" value="Unassembled WGS sequence"/>
</dbReference>
<feature type="compositionally biased region" description="Pro residues" evidence="1">
    <location>
        <begin position="272"/>
        <end position="286"/>
    </location>
</feature>
<feature type="compositionally biased region" description="Acidic residues" evidence="1">
    <location>
        <begin position="605"/>
        <end position="624"/>
    </location>
</feature>
<name>A0AAD1U5H3_EUPCR</name>
<protein>
    <submittedName>
        <fullName evidence="2">Uncharacterized protein</fullName>
    </submittedName>
</protein>
<evidence type="ECO:0000256" key="1">
    <source>
        <dbReference type="SAM" id="MobiDB-lite"/>
    </source>
</evidence>
<feature type="region of interest" description="Disordered" evidence="1">
    <location>
        <begin position="528"/>
        <end position="565"/>
    </location>
</feature>
<feature type="compositionally biased region" description="Low complexity" evidence="1">
    <location>
        <begin position="287"/>
        <end position="298"/>
    </location>
</feature>
<feature type="compositionally biased region" description="Polar residues" evidence="1">
    <location>
        <begin position="219"/>
        <end position="229"/>
    </location>
</feature>
<comment type="caution">
    <text evidence="2">The sequence shown here is derived from an EMBL/GenBank/DDBJ whole genome shotgun (WGS) entry which is preliminary data.</text>
</comment>
<feature type="compositionally biased region" description="Polar residues" evidence="1">
    <location>
        <begin position="550"/>
        <end position="563"/>
    </location>
</feature>
<feature type="region of interest" description="Disordered" evidence="1">
    <location>
        <begin position="219"/>
        <end position="298"/>
    </location>
</feature>
<sequence length="624" mass="71106">MFSLIGGIMDSLLSSCRSTLFIAFTMNSMSQANSTSSMSYSMMSKEEKMRFLLTKFAMPRRALVPSQDWQHFGDLIKLNAQLKKPLEICNETWYFMNDKIKDTWSKMIPEHTYTCMVLYSESDKFLEFARSMGKVDDSEPNSCYCNIPGTHFKPELERCKYSKEGSANSEMPNYFGSKKKAKKDPFAKKPELNYPDPLQSIENQIHSPKKVMLRFNDEFSSPKSHTQAATPPIPLAPSKTSKSTKPSLASSASNPMIIDSDSENDQTQISPAPTPYKSPSTTPTPPFSTSTPTHTSTPAALHTAYPINVNLNPPLDSIPKRADTTLHQDMLRMSKRFDFFMTKFSKLEDDLTVMKESFQKVVEFATQTLSRREKQNLLKELEQTGKTKVVKENPDDDEYDRVLKKEEEKEQKRQEVYNTNIYTAEIDPSQRIHTLGEVKRQTQQSINTQLMENTEKIDVPEVMRKTTGVSGERNIKAKDLKEVRKRESLTQGVSAPQDLAASQDPFQRAARPGEEVLGIEDMLTMIHNEDLKDKKEEEKAKKKRGRKPKNATQTEKAPKTNTQVEKELEENLAMQSQQSFGITAEDIRNELKEDFADEDCRMGLFDEDQEMSAEDPDEVQPNES</sequence>